<dbReference type="InterPro" id="IPR024084">
    <property type="entry name" value="IsoPropMal-DH-like_dom"/>
</dbReference>
<dbReference type="NCBIfam" id="TIGR00175">
    <property type="entry name" value="mito_nad_idh"/>
    <property type="match status" value="1"/>
</dbReference>
<dbReference type="AlphaFoldDB" id="A0A1Y2F9Z5"/>
<organism evidence="14 15">
    <name type="scientific">Leucosporidium creatinivorum</name>
    <dbReference type="NCBI Taxonomy" id="106004"/>
    <lineage>
        <taxon>Eukaryota</taxon>
        <taxon>Fungi</taxon>
        <taxon>Dikarya</taxon>
        <taxon>Basidiomycota</taxon>
        <taxon>Pucciniomycotina</taxon>
        <taxon>Microbotryomycetes</taxon>
        <taxon>Leucosporidiales</taxon>
        <taxon>Leucosporidium</taxon>
    </lineage>
</organism>
<dbReference type="GO" id="GO:0006102">
    <property type="term" value="P:isocitrate metabolic process"/>
    <property type="evidence" value="ECO:0007669"/>
    <property type="project" value="TreeGrafter"/>
</dbReference>
<evidence type="ECO:0000259" key="13">
    <source>
        <dbReference type="SMART" id="SM01329"/>
    </source>
</evidence>
<keyword evidence="7" id="KW-0460">Magnesium</keyword>
<keyword evidence="8" id="KW-0809">Transit peptide</keyword>
<evidence type="ECO:0000313" key="14">
    <source>
        <dbReference type="EMBL" id="ORY80731.1"/>
    </source>
</evidence>
<dbReference type="GO" id="GO:0006099">
    <property type="term" value="P:tricarboxylic acid cycle"/>
    <property type="evidence" value="ECO:0007669"/>
    <property type="project" value="UniProtKB-KW"/>
</dbReference>
<dbReference type="InterPro" id="IPR004434">
    <property type="entry name" value="Isocitrate_DH_NAD"/>
</dbReference>
<comment type="caution">
    <text evidence="14">The sequence shown here is derived from an EMBL/GenBank/DDBJ whole genome shotgun (WGS) entry which is preliminary data.</text>
</comment>
<dbReference type="STRING" id="106004.A0A1Y2F9Z5"/>
<evidence type="ECO:0000256" key="12">
    <source>
        <dbReference type="ARBA" id="ARBA00071938"/>
    </source>
</evidence>
<dbReference type="FunFam" id="3.40.718.10:FF:000001">
    <property type="entry name" value="Isocitrate dehydrogenase [NAD] subunit, mitochondrial"/>
    <property type="match status" value="1"/>
</dbReference>
<dbReference type="Gene3D" id="3.40.718.10">
    <property type="entry name" value="Isopropylmalate Dehydrogenase"/>
    <property type="match status" value="1"/>
</dbReference>
<evidence type="ECO:0000256" key="4">
    <source>
        <dbReference type="ARBA" id="ARBA00011567"/>
    </source>
</evidence>
<evidence type="ECO:0000256" key="3">
    <source>
        <dbReference type="ARBA" id="ARBA00007769"/>
    </source>
</evidence>
<dbReference type="OrthoDB" id="10261637at2759"/>
<sequence>MASILPKSRVLLPRHGVVSQVRQATTLGIAQSRATPKTPTKYGGVYSVTLIPGDGVGKEITQSVEEIFEHVNVPVEFERFDISGDTSQDAALFKQSMDSLKRNKVGLKGILYTPVERSGHTSWNVAMRQQLDIYASLVLCKSVPGFPTRHRDVDFAIIRENTEGEYSGLEHQSFPGVVESLKIMTRAKSERIARFAFDFAIKNNRKTVTCVHKANIMKLGDGLFLNTCRKVAEEYKDSGIKFNDLIVDNCSMQAVNRPQQFDVLVMPNLYGSIISNIGAALVGGPGIVPGANIGREYALFEPGCRHVARDIEGQDVANPAAMILSSTMMLRHLGLDHHANQIASAVYKVIADGKVKTPDMGGKDHTSDFTFAVIKALA</sequence>
<accession>A0A1Y2F9Z5</accession>
<reference evidence="14 15" key="1">
    <citation type="submission" date="2016-07" db="EMBL/GenBank/DDBJ databases">
        <title>Pervasive Adenine N6-methylation of Active Genes in Fungi.</title>
        <authorList>
            <consortium name="DOE Joint Genome Institute"/>
            <person name="Mondo S.J."/>
            <person name="Dannebaum R.O."/>
            <person name="Kuo R.C."/>
            <person name="Labutti K."/>
            <person name="Haridas S."/>
            <person name="Kuo A."/>
            <person name="Salamov A."/>
            <person name="Ahrendt S.R."/>
            <person name="Lipzen A."/>
            <person name="Sullivan W."/>
            <person name="Andreopoulos W.B."/>
            <person name="Clum A."/>
            <person name="Lindquist E."/>
            <person name="Daum C."/>
            <person name="Ramamoorthy G.K."/>
            <person name="Gryganskyi A."/>
            <person name="Culley D."/>
            <person name="Magnuson J.K."/>
            <person name="James T.Y."/>
            <person name="O'Malley M.A."/>
            <person name="Stajich J.E."/>
            <person name="Spatafora J.W."/>
            <person name="Visel A."/>
            <person name="Grigoriev I.V."/>
        </authorList>
    </citation>
    <scope>NUCLEOTIDE SEQUENCE [LARGE SCALE GENOMIC DNA]</scope>
    <source>
        <strain evidence="14 15">62-1032</strain>
    </source>
</reference>
<evidence type="ECO:0000256" key="10">
    <source>
        <dbReference type="ARBA" id="ARBA00030631"/>
    </source>
</evidence>
<dbReference type="GO" id="GO:0000287">
    <property type="term" value="F:magnesium ion binding"/>
    <property type="evidence" value="ECO:0007669"/>
    <property type="project" value="InterPro"/>
</dbReference>
<dbReference type="SMART" id="SM01329">
    <property type="entry name" value="Iso_dh"/>
    <property type="match status" value="1"/>
</dbReference>
<dbReference type="EC" id="1.1.1.41" evidence="5"/>
<evidence type="ECO:0000256" key="2">
    <source>
        <dbReference type="ARBA" id="ARBA00004173"/>
    </source>
</evidence>
<comment type="subunit">
    <text evidence="4">Octamer of two non-identical subunits IDH1 and IDH2.</text>
</comment>
<dbReference type="PANTHER" id="PTHR11835:SF42">
    <property type="entry name" value="ISOCITRATE DEHYDROGENASE [NAD] SUBUNIT BETA, MITOCHONDRIAL"/>
    <property type="match status" value="1"/>
</dbReference>
<evidence type="ECO:0000256" key="9">
    <source>
        <dbReference type="ARBA" id="ARBA00023128"/>
    </source>
</evidence>
<feature type="domain" description="Isopropylmalate dehydrogenase-like" evidence="13">
    <location>
        <begin position="47"/>
        <end position="373"/>
    </location>
</feature>
<dbReference type="GO" id="GO:0005739">
    <property type="term" value="C:mitochondrion"/>
    <property type="evidence" value="ECO:0007669"/>
    <property type="project" value="UniProtKB-SubCell"/>
</dbReference>
<name>A0A1Y2F9Z5_9BASI</name>
<evidence type="ECO:0000256" key="8">
    <source>
        <dbReference type="ARBA" id="ARBA00022946"/>
    </source>
</evidence>
<comment type="subcellular location">
    <subcellularLocation>
        <location evidence="2">Mitochondrion</location>
    </subcellularLocation>
</comment>
<protein>
    <recommendedName>
        <fullName evidence="12">Isocitrate dehydrogenase [NAD] subunit 1, mitochondrial</fullName>
        <ecNumber evidence="5">1.1.1.41</ecNumber>
    </recommendedName>
    <alternativeName>
        <fullName evidence="11">Isocitric dehydrogenase</fullName>
    </alternativeName>
    <alternativeName>
        <fullName evidence="10">NAD(+)-specific ICDH</fullName>
    </alternativeName>
</protein>
<dbReference type="PANTHER" id="PTHR11835">
    <property type="entry name" value="DECARBOXYLATING DEHYDROGENASES-ISOCITRATE, ISOPROPYLMALATE, TARTRATE"/>
    <property type="match status" value="1"/>
</dbReference>
<dbReference type="PROSITE" id="PS00470">
    <property type="entry name" value="IDH_IMDH"/>
    <property type="match status" value="1"/>
</dbReference>
<dbReference type="GO" id="GO:0051287">
    <property type="term" value="F:NAD binding"/>
    <property type="evidence" value="ECO:0007669"/>
    <property type="project" value="InterPro"/>
</dbReference>
<keyword evidence="9" id="KW-0496">Mitochondrion</keyword>
<dbReference type="InterPro" id="IPR019818">
    <property type="entry name" value="IsoCit/isopropylmalate_DH_CS"/>
</dbReference>
<evidence type="ECO:0000256" key="6">
    <source>
        <dbReference type="ARBA" id="ARBA00022532"/>
    </source>
</evidence>
<dbReference type="InParanoid" id="A0A1Y2F9Z5"/>
<comment type="catalytic activity">
    <reaction evidence="1">
        <text>D-threo-isocitrate + NAD(+) = 2-oxoglutarate + CO2 + NADH</text>
        <dbReference type="Rhea" id="RHEA:23632"/>
        <dbReference type="ChEBI" id="CHEBI:15562"/>
        <dbReference type="ChEBI" id="CHEBI:16526"/>
        <dbReference type="ChEBI" id="CHEBI:16810"/>
        <dbReference type="ChEBI" id="CHEBI:57540"/>
        <dbReference type="ChEBI" id="CHEBI:57945"/>
        <dbReference type="EC" id="1.1.1.41"/>
    </reaction>
</comment>
<dbReference type="FunCoup" id="A0A1Y2F9Z5">
    <property type="interactions" value="451"/>
</dbReference>
<evidence type="ECO:0000256" key="11">
    <source>
        <dbReference type="ARBA" id="ARBA00030683"/>
    </source>
</evidence>
<dbReference type="Pfam" id="PF00180">
    <property type="entry name" value="Iso_dh"/>
    <property type="match status" value="1"/>
</dbReference>
<dbReference type="SUPFAM" id="SSF53659">
    <property type="entry name" value="Isocitrate/Isopropylmalate dehydrogenase-like"/>
    <property type="match status" value="1"/>
</dbReference>
<evidence type="ECO:0000256" key="5">
    <source>
        <dbReference type="ARBA" id="ARBA00013012"/>
    </source>
</evidence>
<evidence type="ECO:0000256" key="7">
    <source>
        <dbReference type="ARBA" id="ARBA00022842"/>
    </source>
</evidence>
<keyword evidence="6" id="KW-0816">Tricarboxylic acid cycle</keyword>
<keyword evidence="15" id="KW-1185">Reference proteome</keyword>
<proteinExistence type="inferred from homology"/>
<comment type="similarity">
    <text evidence="3">Belongs to the isocitrate and isopropylmalate dehydrogenases family.</text>
</comment>
<gene>
    <name evidence="14" type="ORF">BCR35DRAFT_291251</name>
</gene>
<dbReference type="Proteomes" id="UP000193467">
    <property type="component" value="Unassembled WGS sequence"/>
</dbReference>
<dbReference type="EMBL" id="MCGR01000024">
    <property type="protein sequence ID" value="ORY80731.1"/>
    <property type="molecule type" value="Genomic_DNA"/>
</dbReference>
<evidence type="ECO:0000256" key="1">
    <source>
        <dbReference type="ARBA" id="ARBA00000837"/>
    </source>
</evidence>
<dbReference type="GO" id="GO:0004449">
    <property type="term" value="F:isocitrate dehydrogenase (NAD+) activity"/>
    <property type="evidence" value="ECO:0007669"/>
    <property type="project" value="UniProtKB-EC"/>
</dbReference>
<evidence type="ECO:0000313" key="15">
    <source>
        <dbReference type="Proteomes" id="UP000193467"/>
    </source>
</evidence>